<reference evidence="1 2" key="1">
    <citation type="submission" date="2021-06" db="EMBL/GenBank/DDBJ databases">
        <title>Caerostris extrusa draft genome.</title>
        <authorList>
            <person name="Kono N."/>
            <person name="Arakawa K."/>
        </authorList>
    </citation>
    <scope>NUCLEOTIDE SEQUENCE [LARGE SCALE GENOMIC DNA]</scope>
</reference>
<evidence type="ECO:0000313" key="2">
    <source>
        <dbReference type="Proteomes" id="UP001054945"/>
    </source>
</evidence>
<organism evidence="1 2">
    <name type="scientific">Caerostris extrusa</name>
    <name type="common">Bark spider</name>
    <name type="synonym">Caerostris bankana</name>
    <dbReference type="NCBI Taxonomy" id="172846"/>
    <lineage>
        <taxon>Eukaryota</taxon>
        <taxon>Metazoa</taxon>
        <taxon>Ecdysozoa</taxon>
        <taxon>Arthropoda</taxon>
        <taxon>Chelicerata</taxon>
        <taxon>Arachnida</taxon>
        <taxon>Araneae</taxon>
        <taxon>Araneomorphae</taxon>
        <taxon>Entelegynae</taxon>
        <taxon>Araneoidea</taxon>
        <taxon>Araneidae</taxon>
        <taxon>Caerostris</taxon>
    </lineage>
</organism>
<keyword evidence="2" id="KW-1185">Reference proteome</keyword>
<dbReference type="EMBL" id="BPLR01010442">
    <property type="protein sequence ID" value="GIY39297.1"/>
    <property type="molecule type" value="Genomic_DNA"/>
</dbReference>
<comment type="caution">
    <text evidence="1">The sequence shown here is derived from an EMBL/GenBank/DDBJ whole genome shotgun (WGS) entry which is preliminary data.</text>
</comment>
<protein>
    <submittedName>
        <fullName evidence="1">Uncharacterized protein</fullName>
    </submittedName>
</protein>
<gene>
    <name evidence="1" type="ORF">CEXT_89011</name>
</gene>
<sequence>MKALSSPRVVRWNSKLRYRLFNSKKVFSNPPPEYFLTFYFRKLERKEKISTKEKYVCLGKGMRSEEIPVPPPTESASFSLSSSASPVSSFDVLGRRGLGGIGGISNARFVGDYEKGYSLRVCFLE</sequence>
<accession>A0AAV4T3N6</accession>
<evidence type="ECO:0000313" key="1">
    <source>
        <dbReference type="EMBL" id="GIY39297.1"/>
    </source>
</evidence>
<proteinExistence type="predicted"/>
<name>A0AAV4T3N6_CAEEX</name>
<dbReference type="Proteomes" id="UP001054945">
    <property type="component" value="Unassembled WGS sequence"/>
</dbReference>
<dbReference type="AlphaFoldDB" id="A0AAV4T3N6"/>